<dbReference type="GO" id="GO:0015627">
    <property type="term" value="C:type II protein secretion system complex"/>
    <property type="evidence" value="ECO:0007669"/>
    <property type="project" value="TreeGrafter"/>
</dbReference>
<sequence>MRITDHDTERFRAESRLRALTAPVPTGPPSPGPFRPGDPFTPPASSLPPGGPFAPPAGPLRTGGPLRSGGLSPLADDPSSPGAPPPGGPAARPRSAPVPPSVPTSFEALRTAIAAQAPALAPSGPGLRLLLLVALAAAVAGGLYAWRSQPRPEPLTPPVPVSGAPLAAPAPPPPSASPDLARQGPEPPGPGAAGAGRPPGAVPEVVVHVTGKVRRPGVITLPVGSRVTDAVRAAGGVRRGAGTGHLNLARRLVDGEQIDVGAPGPAAAPPAGADPAEAVIDLNTATPQQLEQLPGVGEVLARRIVEYRDGHGGFRAVEQLREVSGIGDRKYAEMKDRVRV</sequence>
<feature type="region of interest" description="Disordered" evidence="1">
    <location>
        <begin position="1"/>
        <end position="103"/>
    </location>
</feature>
<feature type="compositionally biased region" description="Basic and acidic residues" evidence="1">
    <location>
        <begin position="1"/>
        <end position="17"/>
    </location>
</feature>
<dbReference type="Gene3D" id="1.10.150.320">
    <property type="entry name" value="Photosystem II 12 kDa extrinsic protein"/>
    <property type="match status" value="1"/>
</dbReference>
<gene>
    <name evidence="4" type="ORF">HDA43_001325</name>
</gene>
<dbReference type="Gene3D" id="3.10.560.10">
    <property type="entry name" value="Outer membrane lipoprotein wza domain like"/>
    <property type="match status" value="1"/>
</dbReference>
<keyword evidence="2" id="KW-0812">Transmembrane</keyword>
<dbReference type="Pfam" id="PF10531">
    <property type="entry name" value="SLBB"/>
    <property type="match status" value="1"/>
</dbReference>
<name>A0A852UUG9_9ACTN</name>
<evidence type="ECO:0000313" key="5">
    <source>
        <dbReference type="Proteomes" id="UP000576393"/>
    </source>
</evidence>
<feature type="compositionally biased region" description="Low complexity" evidence="1">
    <location>
        <begin position="59"/>
        <end position="80"/>
    </location>
</feature>
<evidence type="ECO:0000259" key="3">
    <source>
        <dbReference type="SMART" id="SM00278"/>
    </source>
</evidence>
<keyword evidence="2" id="KW-0472">Membrane</keyword>
<dbReference type="GO" id="GO:0015628">
    <property type="term" value="P:protein secretion by the type II secretion system"/>
    <property type="evidence" value="ECO:0007669"/>
    <property type="project" value="TreeGrafter"/>
</dbReference>
<comment type="caution">
    <text evidence="4">The sequence shown here is derived from an EMBL/GenBank/DDBJ whole genome shotgun (WGS) entry which is preliminary data.</text>
</comment>
<dbReference type="InterPro" id="IPR003583">
    <property type="entry name" value="Hlx-hairpin-Hlx_DNA-bd_motif"/>
</dbReference>
<dbReference type="Pfam" id="PF12836">
    <property type="entry name" value="HHH_3"/>
    <property type="match status" value="1"/>
</dbReference>
<dbReference type="Proteomes" id="UP000576393">
    <property type="component" value="Unassembled WGS sequence"/>
</dbReference>
<dbReference type="InterPro" id="IPR010994">
    <property type="entry name" value="RuvA_2-like"/>
</dbReference>
<keyword evidence="2" id="KW-1133">Transmembrane helix</keyword>
<feature type="domain" description="Helix-hairpin-helix DNA-binding motif class 1" evidence="3">
    <location>
        <begin position="288"/>
        <end position="307"/>
    </location>
</feature>
<feature type="compositionally biased region" description="Pro residues" evidence="1">
    <location>
        <begin position="25"/>
        <end position="58"/>
    </location>
</feature>
<dbReference type="SMART" id="SM00278">
    <property type="entry name" value="HhH1"/>
    <property type="match status" value="2"/>
</dbReference>
<protein>
    <submittedName>
        <fullName evidence="4">Competence protein ComEA</fullName>
    </submittedName>
</protein>
<dbReference type="SUPFAM" id="SSF47781">
    <property type="entry name" value="RuvA domain 2-like"/>
    <property type="match status" value="1"/>
</dbReference>
<feature type="transmembrane region" description="Helical" evidence="2">
    <location>
        <begin position="129"/>
        <end position="146"/>
    </location>
</feature>
<dbReference type="GO" id="GO:0006281">
    <property type="term" value="P:DNA repair"/>
    <property type="evidence" value="ECO:0007669"/>
    <property type="project" value="InterPro"/>
</dbReference>
<organism evidence="4 5">
    <name type="scientific">Streptosporangium sandarakinum</name>
    <dbReference type="NCBI Taxonomy" id="1260955"/>
    <lineage>
        <taxon>Bacteria</taxon>
        <taxon>Bacillati</taxon>
        <taxon>Actinomycetota</taxon>
        <taxon>Actinomycetes</taxon>
        <taxon>Streptosporangiales</taxon>
        <taxon>Streptosporangiaceae</taxon>
        <taxon>Streptosporangium</taxon>
    </lineage>
</organism>
<dbReference type="EMBL" id="JACCCO010000001">
    <property type="protein sequence ID" value="NYF39166.1"/>
    <property type="molecule type" value="Genomic_DNA"/>
</dbReference>
<dbReference type="PANTHER" id="PTHR21180:SF32">
    <property type="entry name" value="ENDONUCLEASE_EXONUCLEASE_PHOSPHATASE FAMILY DOMAIN-CONTAINING PROTEIN 1"/>
    <property type="match status" value="1"/>
</dbReference>
<feature type="domain" description="Helix-hairpin-helix DNA-binding motif class 1" evidence="3">
    <location>
        <begin position="318"/>
        <end position="337"/>
    </location>
</feature>
<dbReference type="AlphaFoldDB" id="A0A852UUG9"/>
<evidence type="ECO:0000256" key="2">
    <source>
        <dbReference type="SAM" id="Phobius"/>
    </source>
</evidence>
<accession>A0A852UUG9</accession>
<feature type="region of interest" description="Disordered" evidence="1">
    <location>
        <begin position="153"/>
        <end position="202"/>
    </location>
</feature>
<keyword evidence="5" id="KW-1185">Reference proteome</keyword>
<reference evidence="4 5" key="1">
    <citation type="submission" date="2020-07" db="EMBL/GenBank/DDBJ databases">
        <title>Sequencing the genomes of 1000 actinobacteria strains.</title>
        <authorList>
            <person name="Klenk H.-P."/>
        </authorList>
    </citation>
    <scope>NUCLEOTIDE SEQUENCE [LARGE SCALE GENOMIC DNA]</scope>
    <source>
        <strain evidence="4 5">DSM 45763</strain>
    </source>
</reference>
<evidence type="ECO:0000256" key="1">
    <source>
        <dbReference type="SAM" id="MobiDB-lite"/>
    </source>
</evidence>
<evidence type="ECO:0000313" key="4">
    <source>
        <dbReference type="EMBL" id="NYF39166.1"/>
    </source>
</evidence>
<dbReference type="GO" id="GO:0003677">
    <property type="term" value="F:DNA binding"/>
    <property type="evidence" value="ECO:0007669"/>
    <property type="project" value="InterPro"/>
</dbReference>
<proteinExistence type="predicted"/>
<dbReference type="InterPro" id="IPR051675">
    <property type="entry name" value="Endo/Exo/Phosphatase_dom_1"/>
</dbReference>
<dbReference type="RefSeq" id="WP_312873057.1">
    <property type="nucleotide sequence ID" value="NZ_JACCCO010000001.1"/>
</dbReference>
<dbReference type="PANTHER" id="PTHR21180">
    <property type="entry name" value="ENDONUCLEASE/EXONUCLEASE/PHOSPHATASE FAMILY DOMAIN-CONTAINING PROTEIN 1"/>
    <property type="match status" value="1"/>
</dbReference>
<dbReference type="InterPro" id="IPR019554">
    <property type="entry name" value="Soluble_ligand-bd"/>
</dbReference>